<dbReference type="InterPro" id="IPR004839">
    <property type="entry name" value="Aminotransferase_I/II_large"/>
</dbReference>
<comment type="cofactor">
    <cofactor evidence="1">
        <name>pyridoxal 5'-phosphate</name>
        <dbReference type="ChEBI" id="CHEBI:597326"/>
    </cofactor>
</comment>
<dbReference type="PANTHER" id="PTHR42885">
    <property type="entry name" value="HISTIDINOL-PHOSPHATE AMINOTRANSFERASE-RELATED"/>
    <property type="match status" value="1"/>
</dbReference>
<accession>A0A5D8Q8Q8</accession>
<evidence type="ECO:0000313" key="4">
    <source>
        <dbReference type="EMBL" id="TZE80901.1"/>
    </source>
</evidence>
<keyword evidence="4" id="KW-0032">Aminotransferase</keyword>
<dbReference type="GO" id="GO:0008483">
    <property type="term" value="F:transaminase activity"/>
    <property type="evidence" value="ECO:0007669"/>
    <property type="project" value="UniProtKB-KW"/>
</dbReference>
<reference evidence="4 5" key="1">
    <citation type="submission" date="2019-08" db="EMBL/GenBank/DDBJ databases">
        <title>Calorimonas adulescens gen. nov., sp. nov., an anaerobic thermophilic bacterium from Sakhalin hot spring.</title>
        <authorList>
            <person name="Khomyakova M.A."/>
            <person name="Merkel A.Y."/>
            <person name="Novikov A."/>
            <person name="Bonch-Osmolovskaya E.A."/>
            <person name="Slobodkin A.I."/>
        </authorList>
    </citation>
    <scope>NUCLEOTIDE SEQUENCE [LARGE SCALE GENOMIC DNA]</scope>
    <source>
        <strain evidence="4 5">A05MB</strain>
    </source>
</reference>
<dbReference type="SUPFAM" id="SSF53383">
    <property type="entry name" value="PLP-dependent transferases"/>
    <property type="match status" value="1"/>
</dbReference>
<dbReference type="AlphaFoldDB" id="A0A5D8Q8Q8"/>
<evidence type="ECO:0000256" key="2">
    <source>
        <dbReference type="ARBA" id="ARBA00022898"/>
    </source>
</evidence>
<dbReference type="CDD" id="cd00609">
    <property type="entry name" value="AAT_like"/>
    <property type="match status" value="1"/>
</dbReference>
<feature type="domain" description="Aminotransferase class I/classII large" evidence="3">
    <location>
        <begin position="14"/>
        <end position="335"/>
    </location>
</feature>
<keyword evidence="4" id="KW-0808">Transferase</keyword>
<comment type="caution">
    <text evidence="4">The sequence shown here is derived from an EMBL/GenBank/DDBJ whole genome shotgun (WGS) entry which is preliminary data.</text>
</comment>
<dbReference type="GO" id="GO:0030170">
    <property type="term" value="F:pyridoxal phosphate binding"/>
    <property type="evidence" value="ECO:0007669"/>
    <property type="project" value="InterPro"/>
</dbReference>
<evidence type="ECO:0000259" key="3">
    <source>
        <dbReference type="Pfam" id="PF00155"/>
    </source>
</evidence>
<dbReference type="Proteomes" id="UP000322976">
    <property type="component" value="Unassembled WGS sequence"/>
</dbReference>
<dbReference type="InterPro" id="IPR015422">
    <property type="entry name" value="PyrdxlP-dep_Trfase_small"/>
</dbReference>
<dbReference type="Gene3D" id="3.40.640.10">
    <property type="entry name" value="Type I PLP-dependent aspartate aminotransferase-like (Major domain)"/>
    <property type="match status" value="1"/>
</dbReference>
<proteinExistence type="predicted"/>
<dbReference type="RefSeq" id="WP_149546093.1">
    <property type="nucleotide sequence ID" value="NZ_VTPS01000021.1"/>
</dbReference>
<gene>
    <name evidence="4" type="ORF">FWJ32_11440</name>
</gene>
<evidence type="ECO:0000313" key="5">
    <source>
        <dbReference type="Proteomes" id="UP000322976"/>
    </source>
</evidence>
<sequence>MQVHGGDIYGREGIVDFSSNINPLGIPDSAIPVLKNIDLLTCYPDEENRDITRNISEYMGVKCENVMVGNGLSEVIHIIIAGLGIKRPIIIGPTFDEYRLASLAHGASPTVYYLKEEHDFEPDKVDLNGLDYDAVFICNPNNPTGVLYDREVILDLIGQARGENAYVIVDEAFMEFCFERGYTMAEYISEYTGLIVLRAATKFFGMPGLRLGYAFSSEEVISKLKRVQPSWPLNAFASRIGPIFFDTNYINRTREWINEERPYMAWRLKRIKKIYTYPSCANFFMIRLDSITSTELKARMIEKGFLIRDLSNIPGLDTRFIRIAVKDRGLNEQLLIALEETLNG</sequence>
<name>A0A5D8Q8Q8_9THEO</name>
<dbReference type="InterPro" id="IPR015424">
    <property type="entry name" value="PyrdxlP-dep_Trfase"/>
</dbReference>
<keyword evidence="2" id="KW-0663">Pyridoxal phosphate</keyword>
<dbReference type="Pfam" id="PF00155">
    <property type="entry name" value="Aminotran_1_2"/>
    <property type="match status" value="1"/>
</dbReference>
<organism evidence="4 5">
    <name type="scientific">Calorimonas adulescens</name>
    <dbReference type="NCBI Taxonomy" id="2606906"/>
    <lineage>
        <taxon>Bacteria</taxon>
        <taxon>Bacillati</taxon>
        <taxon>Bacillota</taxon>
        <taxon>Clostridia</taxon>
        <taxon>Thermoanaerobacterales</taxon>
        <taxon>Thermoanaerobacteraceae</taxon>
        <taxon>Calorimonas</taxon>
    </lineage>
</organism>
<evidence type="ECO:0000256" key="1">
    <source>
        <dbReference type="ARBA" id="ARBA00001933"/>
    </source>
</evidence>
<dbReference type="InterPro" id="IPR015421">
    <property type="entry name" value="PyrdxlP-dep_Trfase_major"/>
</dbReference>
<dbReference type="Gene3D" id="3.90.1150.10">
    <property type="entry name" value="Aspartate Aminotransferase, domain 1"/>
    <property type="match status" value="1"/>
</dbReference>
<protein>
    <submittedName>
        <fullName evidence="4">Aminotransferase class I/II-fold pyridoxal phosphate-dependent enzyme</fullName>
    </submittedName>
</protein>
<dbReference type="PANTHER" id="PTHR42885:SF1">
    <property type="entry name" value="THREONINE-PHOSPHATE DECARBOXYLASE"/>
    <property type="match status" value="1"/>
</dbReference>
<keyword evidence="5" id="KW-1185">Reference proteome</keyword>
<dbReference type="EMBL" id="VTPS01000021">
    <property type="protein sequence ID" value="TZE80901.1"/>
    <property type="molecule type" value="Genomic_DNA"/>
</dbReference>